<gene>
    <name evidence="1" type="ORF">RND71_017722</name>
</gene>
<protein>
    <submittedName>
        <fullName evidence="1">Uncharacterized protein</fullName>
    </submittedName>
</protein>
<keyword evidence="2" id="KW-1185">Reference proteome</keyword>
<evidence type="ECO:0000313" key="2">
    <source>
        <dbReference type="Proteomes" id="UP001291623"/>
    </source>
</evidence>
<dbReference type="EMBL" id="JAVYJV010000009">
    <property type="protein sequence ID" value="KAK4362481.1"/>
    <property type="molecule type" value="Genomic_DNA"/>
</dbReference>
<organism evidence="1 2">
    <name type="scientific">Anisodus tanguticus</name>
    <dbReference type="NCBI Taxonomy" id="243964"/>
    <lineage>
        <taxon>Eukaryota</taxon>
        <taxon>Viridiplantae</taxon>
        <taxon>Streptophyta</taxon>
        <taxon>Embryophyta</taxon>
        <taxon>Tracheophyta</taxon>
        <taxon>Spermatophyta</taxon>
        <taxon>Magnoliopsida</taxon>
        <taxon>eudicotyledons</taxon>
        <taxon>Gunneridae</taxon>
        <taxon>Pentapetalae</taxon>
        <taxon>asterids</taxon>
        <taxon>lamiids</taxon>
        <taxon>Solanales</taxon>
        <taxon>Solanaceae</taxon>
        <taxon>Solanoideae</taxon>
        <taxon>Hyoscyameae</taxon>
        <taxon>Anisodus</taxon>
    </lineage>
</organism>
<name>A0AAE1S4P6_9SOLA</name>
<comment type="caution">
    <text evidence="1">The sequence shown here is derived from an EMBL/GenBank/DDBJ whole genome shotgun (WGS) entry which is preliminary data.</text>
</comment>
<sequence length="487" mass="54168">MLNTQLNTLFESVKALQENHPRMVSTICHVRSLLQEEMLLDSTALDDAKTMANELTTIDNSEVLENPTADSLLRYSALIAHQVFDTLSQPCDCSKVLVDELYAANILTPVVESEMENGNSIPTNKLWVGESGHGTDKGENLLAIMPWDALLVASSMTTIENVSVVVDKDSQKATSLEFIAPSSDSLIKIEVVLQLVTLPALAFPISLTENYSLFITGSVTFTLSGGQLDFNDAAAEMLWGFLKLKLDGFLTLIGHVHWLADVTFQALTPYNHIRATDVQLHAAEKDEDRGKMCVLHHKSYPFIQKHGDALPAIVKLIVPTDDLWCAGHPATTDKIIWLPDNWQDYMEGQPATITNFHGQQQFSFSIENLLEQVVVKDMKKHFFPLKWENYSNTGVINGVCETLWSWECPDAFVIALERTTWISFLIIESIWGQSLTLFMQCGDAKTICHSMSFATNNVYSRAANSVVNCEEVGCHDANIAMNPLLKP</sequence>
<proteinExistence type="predicted"/>
<evidence type="ECO:0000313" key="1">
    <source>
        <dbReference type="EMBL" id="KAK4362481.1"/>
    </source>
</evidence>
<reference evidence="1" key="1">
    <citation type="submission" date="2023-12" db="EMBL/GenBank/DDBJ databases">
        <title>Genome assembly of Anisodus tanguticus.</title>
        <authorList>
            <person name="Wang Y.-J."/>
        </authorList>
    </citation>
    <scope>NUCLEOTIDE SEQUENCE</scope>
    <source>
        <strain evidence="1">KB-2021</strain>
        <tissue evidence="1">Leaf</tissue>
    </source>
</reference>
<dbReference type="Proteomes" id="UP001291623">
    <property type="component" value="Unassembled WGS sequence"/>
</dbReference>
<accession>A0AAE1S4P6</accession>
<dbReference type="AlphaFoldDB" id="A0AAE1S4P6"/>